<dbReference type="GO" id="GO:0042254">
    <property type="term" value="P:ribosome biogenesis"/>
    <property type="evidence" value="ECO:0007669"/>
    <property type="project" value="InterPro"/>
</dbReference>
<proteinExistence type="inferred from homology"/>
<dbReference type="GO" id="GO:0032040">
    <property type="term" value="C:small-subunit processome"/>
    <property type="evidence" value="ECO:0007669"/>
    <property type="project" value="TreeGrafter"/>
</dbReference>
<dbReference type="InterPro" id="IPR027193">
    <property type="entry name" value="Noc4"/>
</dbReference>
<evidence type="ECO:0000313" key="3">
    <source>
        <dbReference type="EMBL" id="KAJ3644951.1"/>
    </source>
</evidence>
<organism evidence="3 4">
    <name type="scientific">Zophobas morio</name>
    <dbReference type="NCBI Taxonomy" id="2755281"/>
    <lineage>
        <taxon>Eukaryota</taxon>
        <taxon>Metazoa</taxon>
        <taxon>Ecdysozoa</taxon>
        <taxon>Arthropoda</taxon>
        <taxon>Hexapoda</taxon>
        <taxon>Insecta</taxon>
        <taxon>Pterygota</taxon>
        <taxon>Neoptera</taxon>
        <taxon>Endopterygota</taxon>
        <taxon>Coleoptera</taxon>
        <taxon>Polyphaga</taxon>
        <taxon>Cucujiformia</taxon>
        <taxon>Tenebrionidae</taxon>
        <taxon>Zophobas</taxon>
    </lineage>
</organism>
<feature type="domain" description="CCAAT-binding factor" evidence="2">
    <location>
        <begin position="289"/>
        <end position="437"/>
    </location>
</feature>
<dbReference type="Pfam" id="PF03914">
    <property type="entry name" value="CBF"/>
    <property type="match status" value="1"/>
</dbReference>
<comment type="caution">
    <text evidence="3">The sequence shown here is derived from an EMBL/GenBank/DDBJ whole genome shotgun (WGS) entry which is preliminary data.</text>
</comment>
<dbReference type="InterPro" id="IPR005612">
    <property type="entry name" value="CCAAT-binding_factor"/>
</dbReference>
<dbReference type="PANTHER" id="PTHR12455">
    <property type="entry name" value="NUCLEOLAR COMPLEX PROTEIN 4"/>
    <property type="match status" value="1"/>
</dbReference>
<evidence type="ECO:0000256" key="1">
    <source>
        <dbReference type="ARBA" id="ARBA00007797"/>
    </source>
</evidence>
<evidence type="ECO:0000313" key="4">
    <source>
        <dbReference type="Proteomes" id="UP001168821"/>
    </source>
</evidence>
<dbReference type="Proteomes" id="UP001168821">
    <property type="component" value="Unassembled WGS sequence"/>
</dbReference>
<evidence type="ECO:0000259" key="2">
    <source>
        <dbReference type="Pfam" id="PF03914"/>
    </source>
</evidence>
<dbReference type="PANTHER" id="PTHR12455:SF0">
    <property type="entry name" value="NUCLEOLAR COMPLEX PROTEIN 4 HOMOLOG"/>
    <property type="match status" value="1"/>
</dbReference>
<gene>
    <name evidence="3" type="ORF">Zmor_022647</name>
</gene>
<reference evidence="3" key="1">
    <citation type="journal article" date="2023" name="G3 (Bethesda)">
        <title>Whole genome assemblies of Zophobas morio and Tenebrio molitor.</title>
        <authorList>
            <person name="Kaur S."/>
            <person name="Stinson S.A."/>
            <person name="diCenzo G.C."/>
        </authorList>
    </citation>
    <scope>NUCLEOTIDE SEQUENCE</scope>
    <source>
        <strain evidence="3">QUZm001</strain>
    </source>
</reference>
<protein>
    <recommendedName>
        <fullName evidence="2">CCAAT-binding factor domain-containing protein</fullName>
    </recommendedName>
</protein>
<keyword evidence="4" id="KW-1185">Reference proteome</keyword>
<accession>A0AA38HY03</accession>
<dbReference type="AlphaFoldDB" id="A0AA38HY03"/>
<comment type="similarity">
    <text evidence="1">Belongs to the CBF/MAK21 family.</text>
</comment>
<name>A0AA38HY03_9CUCU</name>
<dbReference type="EMBL" id="JALNTZ010000007">
    <property type="protein sequence ID" value="KAJ3644951.1"/>
    <property type="molecule type" value="Genomic_DNA"/>
</dbReference>
<sequence>MSHQEKPVKISKQLRLKAQEFLSSRKNTENLLDIVRHFESGADLSSCLLTLELIFTNLLKDRSMYIEVVPLKPVEKTEINQYKEWLRNVYEGCFARISECLESDSHKIQIQGLSTAMNILSHEGKCPLEAKGSLESYVPLNRLKLVLMKLLSNKHNNSQLINKYTEYLLYNDILFFTWKLLPSLTAKTNPNELYIVNYLLLLEKLQLKQHPEPQFLCGSNNGEFFTFDEAATTRALNKIWHCVMLWEHTPQTHKQLLIVLLERVLPHLEKPLLLTDFLMDSLDIGGPVSLLALQGIFTMIQVHNLNYPNIFAKLYSMFEPEIFHTKYKARLFYLSDLFLSSTHLPENLVAAFAKRLARLALIAPSEDVVIICMFIGNLILRHPGLKCLLNHPTGGSASTDPYIMEERDPLKSNAINSSLWEIQTLQQHVLPNVATAARFINSPLPSVEWDLSRVLDDTGDDIFDKELKKHSKLIALAFDKPNGGALSKNEKVLQYWNI</sequence>
<dbReference type="GO" id="GO:0030692">
    <property type="term" value="C:Noc4p-Nop14p complex"/>
    <property type="evidence" value="ECO:0007669"/>
    <property type="project" value="TreeGrafter"/>
</dbReference>